<name>A0A6J6E3Q4_9ZZZZ</name>
<organism evidence="2">
    <name type="scientific">freshwater metagenome</name>
    <dbReference type="NCBI Taxonomy" id="449393"/>
    <lineage>
        <taxon>unclassified sequences</taxon>
        <taxon>metagenomes</taxon>
        <taxon>ecological metagenomes</taxon>
    </lineage>
</organism>
<dbReference type="Pfam" id="PF13365">
    <property type="entry name" value="Trypsin_2"/>
    <property type="match status" value="1"/>
</dbReference>
<evidence type="ECO:0000256" key="1">
    <source>
        <dbReference type="SAM" id="Phobius"/>
    </source>
</evidence>
<dbReference type="PRINTS" id="PR00834">
    <property type="entry name" value="PROTEASES2C"/>
</dbReference>
<protein>
    <submittedName>
        <fullName evidence="2">Unannotated protein</fullName>
    </submittedName>
</protein>
<keyword evidence="1" id="KW-0812">Transmembrane</keyword>
<feature type="transmembrane region" description="Helical" evidence="1">
    <location>
        <begin position="40"/>
        <end position="61"/>
    </location>
</feature>
<proteinExistence type="predicted"/>
<evidence type="ECO:0000313" key="2">
    <source>
        <dbReference type="EMBL" id="CAB4570456.1"/>
    </source>
</evidence>
<keyword evidence="1" id="KW-1133">Transmembrane helix</keyword>
<dbReference type="GO" id="GO:0004252">
    <property type="term" value="F:serine-type endopeptidase activity"/>
    <property type="evidence" value="ECO:0007669"/>
    <property type="project" value="InterPro"/>
</dbReference>
<dbReference type="AlphaFoldDB" id="A0A6J6E3Q4"/>
<dbReference type="GO" id="GO:0006508">
    <property type="term" value="P:proteolysis"/>
    <property type="evidence" value="ECO:0007669"/>
    <property type="project" value="InterPro"/>
</dbReference>
<gene>
    <name evidence="2" type="ORF">UFOPK1591_01268</name>
</gene>
<dbReference type="SUPFAM" id="SSF50494">
    <property type="entry name" value="Trypsin-like serine proteases"/>
    <property type="match status" value="1"/>
</dbReference>
<dbReference type="EMBL" id="CAEZTD010000121">
    <property type="protein sequence ID" value="CAB4570456.1"/>
    <property type="molecule type" value="Genomic_DNA"/>
</dbReference>
<keyword evidence="1" id="KW-0472">Membrane</keyword>
<dbReference type="PANTHER" id="PTHR43019">
    <property type="entry name" value="SERINE ENDOPROTEASE DEGS"/>
    <property type="match status" value="1"/>
</dbReference>
<reference evidence="2" key="1">
    <citation type="submission" date="2020-05" db="EMBL/GenBank/DDBJ databases">
        <authorList>
            <person name="Chiriac C."/>
            <person name="Salcher M."/>
            <person name="Ghai R."/>
            <person name="Kavagutti S V."/>
        </authorList>
    </citation>
    <scope>NUCLEOTIDE SEQUENCE</scope>
</reference>
<dbReference type="InterPro" id="IPR009003">
    <property type="entry name" value="Peptidase_S1_PA"/>
</dbReference>
<accession>A0A6J6E3Q4</accession>
<sequence length="281" mass="30065">MNRNRRLVRKASDSNNIWADLSNGHRVDSHRFFRRSLSRWVFTLVAGVVVVLLGVNGWYLWKLSTAQPNVPEVVDKVTKSVVAVYCGEYMGSGVVMNVEKPDGVGSVILSAAHVFDECDEGDEVGVNYEGQSFTGKLVAKDPQQSEPIEPAESRVDLARIDLQHAIPALDAAPAASVGDWAIVVGNPLDHTNYASFGIVSTVAAGYYETTAAINEGNSGGPMVNSAGQVLGIVSSTTLKDGLYVGNPAGILDQAEGMAQVMRLKRGCGHLWSNVSNCPFTN</sequence>
<dbReference type="InterPro" id="IPR001940">
    <property type="entry name" value="Peptidase_S1C"/>
</dbReference>
<dbReference type="Gene3D" id="2.40.10.120">
    <property type="match status" value="1"/>
</dbReference>